<name>A0A517R5T7_9PLAN</name>
<gene>
    <name evidence="1" type="ORF">Pan189_35960</name>
</gene>
<accession>A0A517R5T7</accession>
<dbReference type="Proteomes" id="UP000317318">
    <property type="component" value="Chromosome"/>
</dbReference>
<dbReference type="Gene3D" id="1.25.10.10">
    <property type="entry name" value="Leucine-rich Repeat Variant"/>
    <property type="match status" value="1"/>
</dbReference>
<reference evidence="1 2" key="1">
    <citation type="submission" date="2019-02" db="EMBL/GenBank/DDBJ databases">
        <title>Deep-cultivation of Planctomycetes and their phenomic and genomic characterization uncovers novel biology.</title>
        <authorList>
            <person name="Wiegand S."/>
            <person name="Jogler M."/>
            <person name="Boedeker C."/>
            <person name="Pinto D."/>
            <person name="Vollmers J."/>
            <person name="Rivas-Marin E."/>
            <person name="Kohn T."/>
            <person name="Peeters S.H."/>
            <person name="Heuer A."/>
            <person name="Rast P."/>
            <person name="Oberbeckmann S."/>
            <person name="Bunk B."/>
            <person name="Jeske O."/>
            <person name="Meyerdierks A."/>
            <person name="Storesund J.E."/>
            <person name="Kallscheuer N."/>
            <person name="Luecker S."/>
            <person name="Lage O.M."/>
            <person name="Pohl T."/>
            <person name="Merkel B.J."/>
            <person name="Hornburger P."/>
            <person name="Mueller R.-W."/>
            <person name="Bruemmer F."/>
            <person name="Labrenz M."/>
            <person name="Spormann A.M."/>
            <person name="Op den Camp H."/>
            <person name="Overmann J."/>
            <person name="Amann R."/>
            <person name="Jetten M.S.M."/>
            <person name="Mascher T."/>
            <person name="Medema M.H."/>
            <person name="Devos D.P."/>
            <person name="Kaster A.-K."/>
            <person name="Ovreas L."/>
            <person name="Rohde M."/>
            <person name="Galperin M.Y."/>
            <person name="Jogler C."/>
        </authorList>
    </citation>
    <scope>NUCLEOTIDE SEQUENCE [LARGE SCALE GENOMIC DNA]</scope>
    <source>
        <strain evidence="1 2">Pan189</strain>
    </source>
</reference>
<organism evidence="1 2">
    <name type="scientific">Stratiformator vulcanicus</name>
    <dbReference type="NCBI Taxonomy" id="2527980"/>
    <lineage>
        <taxon>Bacteria</taxon>
        <taxon>Pseudomonadati</taxon>
        <taxon>Planctomycetota</taxon>
        <taxon>Planctomycetia</taxon>
        <taxon>Planctomycetales</taxon>
        <taxon>Planctomycetaceae</taxon>
        <taxon>Stratiformator</taxon>
    </lineage>
</organism>
<dbReference type="SUPFAM" id="SSF48371">
    <property type="entry name" value="ARM repeat"/>
    <property type="match status" value="1"/>
</dbReference>
<dbReference type="AlphaFoldDB" id="A0A517R5T7"/>
<dbReference type="InterPro" id="IPR011989">
    <property type="entry name" value="ARM-like"/>
</dbReference>
<proteinExistence type="predicted"/>
<dbReference type="Pfam" id="PF13646">
    <property type="entry name" value="HEAT_2"/>
    <property type="match status" value="1"/>
</dbReference>
<evidence type="ECO:0000313" key="2">
    <source>
        <dbReference type="Proteomes" id="UP000317318"/>
    </source>
</evidence>
<dbReference type="KEGG" id="svp:Pan189_35960"/>
<dbReference type="InterPro" id="IPR016024">
    <property type="entry name" value="ARM-type_fold"/>
</dbReference>
<dbReference type="EMBL" id="CP036268">
    <property type="protein sequence ID" value="QDT39193.1"/>
    <property type="molecule type" value="Genomic_DNA"/>
</dbReference>
<dbReference type="RefSeq" id="WP_145365349.1">
    <property type="nucleotide sequence ID" value="NZ_CP036268.1"/>
</dbReference>
<keyword evidence="2" id="KW-1185">Reference proteome</keyword>
<sequence>MKRSPASIHKRRGGDDLDFVEPFFLISCGDINSMFSLFGPSQPIRTREKVWLELGVGFLLSEFGRSLLDPERMIDDIPDMNDRMYSGTPDEVQQVFRTVCERMEAPQERISLAGLDGQDADEALGTYERGDESDTIRLSETAQEDYLTCVATLAHEIGHVRLLSEDRLFVDDPNHEQLTDLFAAMAGFGVYIANSTLTDDSGYAQGWSWWNIQKSGYLSSREVGYGLAVAVHFYGGFRPAWADHLRLDAQVPFDGGLKYLSRYHDQIGSLYGESYIQPADWTTSRIMEHGRAKTAGPRYAAVWAIKEGSHDPTQFESLLERLVLSDRDSDVRANACEAVAQIDLDISVQCEILSRALRDPDIEVRATAAKSFGDLQSPPAEYVRELEMLLRDEKPVRYAAGYGLKAFGESARSSLPQLTKLLTRALINCDDNETDFMLKAIAAIVPDGDEYFRQAFAHEGEFLKRIMSFLNPTAEEAEFTFDA</sequence>
<evidence type="ECO:0000313" key="1">
    <source>
        <dbReference type="EMBL" id="QDT39193.1"/>
    </source>
</evidence>
<protein>
    <submittedName>
        <fullName evidence="1">HEAT repeat protein</fullName>
    </submittedName>
</protein>
<dbReference type="OrthoDB" id="2041998at2"/>